<dbReference type="PROSITE" id="PS52016">
    <property type="entry name" value="TONB_DEPENDENT_REC_3"/>
    <property type="match status" value="1"/>
</dbReference>
<comment type="similarity">
    <text evidence="10 11">Belongs to the TonB-dependent receptor family.</text>
</comment>
<accession>A0A5A9VYB5</accession>
<comment type="caution">
    <text evidence="15">The sequence shown here is derived from an EMBL/GenBank/DDBJ whole genome shotgun (WGS) entry which is preliminary data.</text>
</comment>
<dbReference type="Gene3D" id="2.170.130.10">
    <property type="entry name" value="TonB-dependent receptor, plug domain"/>
    <property type="match status" value="1"/>
</dbReference>
<protein>
    <submittedName>
        <fullName evidence="15">TonB-dependent receptor</fullName>
    </submittedName>
</protein>
<evidence type="ECO:0000256" key="12">
    <source>
        <dbReference type="SAM" id="SignalP"/>
    </source>
</evidence>
<keyword evidence="8 10" id="KW-0472">Membrane</keyword>
<dbReference type="InterPro" id="IPR000531">
    <property type="entry name" value="Beta-barrel_TonB"/>
</dbReference>
<evidence type="ECO:0000256" key="10">
    <source>
        <dbReference type="PROSITE-ProRule" id="PRU01360"/>
    </source>
</evidence>
<dbReference type="EMBL" id="SMRS01000014">
    <property type="protein sequence ID" value="KAA0873537.1"/>
    <property type="molecule type" value="Genomic_DNA"/>
</dbReference>
<dbReference type="SUPFAM" id="SSF56935">
    <property type="entry name" value="Porins"/>
    <property type="match status" value="1"/>
</dbReference>
<dbReference type="Pfam" id="PF07715">
    <property type="entry name" value="Plug"/>
    <property type="match status" value="1"/>
</dbReference>
<dbReference type="CDD" id="cd01347">
    <property type="entry name" value="ligand_gated_channel"/>
    <property type="match status" value="1"/>
</dbReference>
<evidence type="ECO:0000256" key="6">
    <source>
        <dbReference type="ARBA" id="ARBA00023065"/>
    </source>
</evidence>
<proteinExistence type="inferred from homology"/>
<evidence type="ECO:0000256" key="8">
    <source>
        <dbReference type="ARBA" id="ARBA00023136"/>
    </source>
</evidence>
<evidence type="ECO:0000256" key="11">
    <source>
        <dbReference type="RuleBase" id="RU003357"/>
    </source>
</evidence>
<keyword evidence="15" id="KW-0675">Receptor</keyword>
<evidence type="ECO:0000256" key="5">
    <source>
        <dbReference type="ARBA" id="ARBA00022729"/>
    </source>
</evidence>
<keyword evidence="16" id="KW-1185">Reference proteome</keyword>
<dbReference type="Pfam" id="PF00593">
    <property type="entry name" value="TonB_dep_Rec_b-barrel"/>
    <property type="match status" value="1"/>
</dbReference>
<dbReference type="InterPro" id="IPR037066">
    <property type="entry name" value="Plug_dom_sf"/>
</dbReference>
<reference evidence="15 16" key="1">
    <citation type="submission" date="2019-03" db="EMBL/GenBank/DDBJ databases">
        <title>Nitrincola sp. nov. isolated from an Indian soda lake.</title>
        <authorList>
            <person name="Joshi A."/>
            <person name="Thite S.V."/>
            <person name="Joseph N."/>
            <person name="Dhotre D."/>
            <person name="Moorthy M."/>
            <person name="Shouche Y.S."/>
        </authorList>
    </citation>
    <scope>NUCLEOTIDE SEQUENCE [LARGE SCALE GENOMIC DNA]</scope>
    <source>
        <strain evidence="15 16">MEB193</strain>
    </source>
</reference>
<evidence type="ECO:0000256" key="2">
    <source>
        <dbReference type="ARBA" id="ARBA00022448"/>
    </source>
</evidence>
<evidence type="ECO:0000259" key="13">
    <source>
        <dbReference type="Pfam" id="PF00593"/>
    </source>
</evidence>
<dbReference type="PANTHER" id="PTHR30069:SF53">
    <property type="entry name" value="COLICIN I RECEPTOR-RELATED"/>
    <property type="match status" value="1"/>
</dbReference>
<evidence type="ECO:0000256" key="4">
    <source>
        <dbReference type="ARBA" id="ARBA00022692"/>
    </source>
</evidence>
<keyword evidence="6" id="KW-0406">Ion transport</keyword>
<dbReference type="Proteomes" id="UP000325302">
    <property type="component" value="Unassembled WGS sequence"/>
</dbReference>
<comment type="subcellular location">
    <subcellularLocation>
        <location evidence="1 10">Cell outer membrane</location>
        <topology evidence="1 10">Multi-pass membrane protein</topology>
    </subcellularLocation>
</comment>
<keyword evidence="7 11" id="KW-0798">TonB box</keyword>
<evidence type="ECO:0000313" key="16">
    <source>
        <dbReference type="Proteomes" id="UP000325302"/>
    </source>
</evidence>
<evidence type="ECO:0000313" key="15">
    <source>
        <dbReference type="EMBL" id="KAA0873537.1"/>
    </source>
</evidence>
<evidence type="ECO:0000256" key="9">
    <source>
        <dbReference type="ARBA" id="ARBA00023237"/>
    </source>
</evidence>
<feature type="signal peptide" evidence="12">
    <location>
        <begin position="1"/>
        <end position="24"/>
    </location>
</feature>
<dbReference type="GO" id="GO:0009279">
    <property type="term" value="C:cell outer membrane"/>
    <property type="evidence" value="ECO:0007669"/>
    <property type="project" value="UniProtKB-SubCell"/>
</dbReference>
<evidence type="ECO:0000256" key="7">
    <source>
        <dbReference type="ARBA" id="ARBA00023077"/>
    </source>
</evidence>
<dbReference type="GO" id="GO:0044718">
    <property type="term" value="P:siderophore transmembrane transport"/>
    <property type="evidence" value="ECO:0007669"/>
    <property type="project" value="TreeGrafter"/>
</dbReference>
<keyword evidence="3 10" id="KW-1134">Transmembrane beta strand</keyword>
<feature type="domain" description="TonB-dependent receptor plug" evidence="14">
    <location>
        <begin position="44"/>
        <end position="160"/>
    </location>
</feature>
<sequence>MGLSRWVQLSIFGSCLAISNLAFAQDVQLLDSVVISASGFEQDVAQAPASITVITREELQRENISNLAEALSRIEGVNTRPLDARDGKTGNQTISLRGLPSRYTLVLIDGVRQNPSATVAPNSFGDSQSVFFPPIEAIERIEVIRGPMSTLYGSDAIGGVVNIITRRAGTEWERSVTVSTQQYESSKFGATSLVEGYVSGAVSDQIGLQLYGRMLDRSASKIDVPGVAPSLIDNRTMGQNPTQSDVYTVGGRLVITPNAEHEFTLGFDSSRQSLDNSMGQVGALDADLSNPFRRGYSRELNFERDQFRIGHAGDVGIGYLESTLTHDKLVTKGRTLPQASPNSGSPRKLELTNTLFDTRLINEFDHHTLTLGGQYAAPKLVDGLLPEAIKRDQYSLFVEDAWQATDDLILTGGVRYDKYQGISGELTPRLYAVYSLSDDWTVKGGVGRGFRTPFMEETVSGVRNYGNNGDPNSPIFGNPDLAPEKSTNVEFGLGYDNGQGLSAQAMVFRNEIKNLIESGTGANSGKDINAGKAVIQGLELSTAYRFLPDWTLKANYTYTDSELKNTQPRTSLAQGVSSLAGDPFVSVPDHMLNAGIYWQTTPQLETFLTAEYRSSAFRPRNYHEPRAGGNAQGQVESGHRDSNIVMGDFKGFTLLNLGARYQVNRDVSLNGALTNLLNKDFIDYSDYTVCGNGGCTTSAVQPSNAYNTILPGRGLFVSLNVKF</sequence>
<evidence type="ECO:0000256" key="3">
    <source>
        <dbReference type="ARBA" id="ARBA00022452"/>
    </source>
</evidence>
<evidence type="ECO:0000259" key="14">
    <source>
        <dbReference type="Pfam" id="PF07715"/>
    </source>
</evidence>
<dbReference type="OrthoDB" id="9764669at2"/>
<dbReference type="AlphaFoldDB" id="A0A5A9VYB5"/>
<feature type="domain" description="TonB-dependent receptor-like beta-barrel" evidence="13">
    <location>
        <begin position="264"/>
        <end position="676"/>
    </location>
</feature>
<keyword evidence="4 10" id="KW-0812">Transmembrane</keyword>
<name>A0A5A9VYB5_9GAMM</name>
<dbReference type="PANTHER" id="PTHR30069">
    <property type="entry name" value="TONB-DEPENDENT OUTER MEMBRANE RECEPTOR"/>
    <property type="match status" value="1"/>
</dbReference>
<dbReference type="InterPro" id="IPR012910">
    <property type="entry name" value="Plug_dom"/>
</dbReference>
<dbReference type="InterPro" id="IPR039426">
    <property type="entry name" value="TonB-dep_rcpt-like"/>
</dbReference>
<keyword evidence="5 12" id="KW-0732">Signal</keyword>
<feature type="chain" id="PRO_5023078145" evidence="12">
    <location>
        <begin position="25"/>
        <end position="723"/>
    </location>
</feature>
<dbReference type="Gene3D" id="2.40.170.20">
    <property type="entry name" value="TonB-dependent receptor, beta-barrel domain"/>
    <property type="match status" value="1"/>
</dbReference>
<organism evidence="15 16">
    <name type="scientific">Nitrincola tapanii</name>
    <dbReference type="NCBI Taxonomy" id="1708751"/>
    <lineage>
        <taxon>Bacteria</taxon>
        <taxon>Pseudomonadati</taxon>
        <taxon>Pseudomonadota</taxon>
        <taxon>Gammaproteobacteria</taxon>
        <taxon>Oceanospirillales</taxon>
        <taxon>Oceanospirillaceae</taxon>
        <taxon>Nitrincola</taxon>
    </lineage>
</organism>
<gene>
    <name evidence="15" type="ORF">E1H14_12940</name>
</gene>
<evidence type="ECO:0000256" key="1">
    <source>
        <dbReference type="ARBA" id="ARBA00004571"/>
    </source>
</evidence>
<dbReference type="InterPro" id="IPR036942">
    <property type="entry name" value="Beta-barrel_TonB_sf"/>
</dbReference>
<dbReference type="GO" id="GO:0015344">
    <property type="term" value="F:siderophore uptake transmembrane transporter activity"/>
    <property type="evidence" value="ECO:0007669"/>
    <property type="project" value="TreeGrafter"/>
</dbReference>
<keyword evidence="9 10" id="KW-0998">Cell outer membrane</keyword>
<keyword evidence="2 10" id="KW-0813">Transport</keyword>